<feature type="non-terminal residue" evidence="1">
    <location>
        <position position="161"/>
    </location>
</feature>
<organism evidence="1">
    <name type="scientific">mine drainage metagenome</name>
    <dbReference type="NCBI Taxonomy" id="410659"/>
    <lineage>
        <taxon>unclassified sequences</taxon>
        <taxon>metagenomes</taxon>
        <taxon>ecological metagenomes</taxon>
    </lineage>
</organism>
<evidence type="ECO:0000313" key="1">
    <source>
        <dbReference type="EMBL" id="EQD61866.1"/>
    </source>
</evidence>
<name>T1AMK9_9ZZZZ</name>
<sequence>FITADGEADKTWGNETIRWHPGEGWLEIKLPAALVHLANRPYGRYRLSTLVAWPYRGDEVAAQATSGAVRYDISYDASKSRWYIDASWKTAATRVASLDQLRRGPVVAVDLNVAHLAVSVLDRYGNVLGVPITISLLLDGLPTSTRDGRIRAAISQILEIA</sequence>
<reference evidence="1" key="2">
    <citation type="journal article" date="2014" name="ISME J.">
        <title>Microbial stratification in low pH oxic and suboxic macroscopic growths along an acid mine drainage.</title>
        <authorList>
            <person name="Mendez-Garcia C."/>
            <person name="Mesa V."/>
            <person name="Sprenger R.R."/>
            <person name="Richter M."/>
            <person name="Diez M.S."/>
            <person name="Solano J."/>
            <person name="Bargiela R."/>
            <person name="Golyshina O.V."/>
            <person name="Manteca A."/>
            <person name="Ramos J.L."/>
            <person name="Gallego J.R."/>
            <person name="Llorente I."/>
            <person name="Martins Dos Santos V.A."/>
            <person name="Jensen O.N."/>
            <person name="Pelaez A.I."/>
            <person name="Sanchez J."/>
            <person name="Ferrer M."/>
        </authorList>
    </citation>
    <scope>NUCLEOTIDE SEQUENCE</scope>
</reference>
<dbReference type="AlphaFoldDB" id="T1AMK9"/>
<protein>
    <submittedName>
        <fullName evidence="1">Uncharacterized protein</fullName>
    </submittedName>
</protein>
<feature type="non-terminal residue" evidence="1">
    <location>
        <position position="1"/>
    </location>
</feature>
<gene>
    <name evidence="1" type="ORF">B1B_07496</name>
</gene>
<reference evidence="1" key="1">
    <citation type="submission" date="2013-08" db="EMBL/GenBank/DDBJ databases">
        <authorList>
            <person name="Mendez C."/>
            <person name="Richter M."/>
            <person name="Ferrer M."/>
            <person name="Sanchez J."/>
        </authorList>
    </citation>
    <scope>NUCLEOTIDE SEQUENCE</scope>
</reference>
<accession>T1AMK9</accession>
<comment type="caution">
    <text evidence="1">The sequence shown here is derived from an EMBL/GenBank/DDBJ whole genome shotgun (WGS) entry which is preliminary data.</text>
</comment>
<dbReference type="EMBL" id="AUZY01004774">
    <property type="protein sequence ID" value="EQD61866.1"/>
    <property type="molecule type" value="Genomic_DNA"/>
</dbReference>
<proteinExistence type="predicted"/>